<protein>
    <submittedName>
        <fullName evidence="1">Uncharacterized protein</fullName>
    </submittedName>
</protein>
<organism evidence="1 2">
    <name type="scientific">Pantoea coffeiphila</name>
    <dbReference type="NCBI Taxonomy" id="1465635"/>
    <lineage>
        <taxon>Bacteria</taxon>
        <taxon>Pseudomonadati</taxon>
        <taxon>Pseudomonadota</taxon>
        <taxon>Gammaproteobacteria</taxon>
        <taxon>Enterobacterales</taxon>
        <taxon>Erwiniaceae</taxon>
        <taxon>Pantoea</taxon>
    </lineage>
</organism>
<dbReference type="AlphaFoldDB" id="A0A2S9I862"/>
<keyword evidence="2" id="KW-1185">Reference proteome</keyword>
<accession>A0A2S9I862</accession>
<name>A0A2S9I862_9GAMM</name>
<dbReference type="InterPro" id="IPR045604">
    <property type="entry name" value="DUF6453"/>
</dbReference>
<dbReference type="Proteomes" id="UP000239181">
    <property type="component" value="Unassembled WGS sequence"/>
</dbReference>
<comment type="caution">
    <text evidence="1">The sequence shown here is derived from an EMBL/GenBank/DDBJ whole genome shotgun (WGS) entry which is preliminary data.</text>
</comment>
<sequence length="331" mass="35796">MSDIGFWCTADRGVTYFNLNSGGVRAITFLRRIKTAPVKNKVITVTVQEKDPAGTLFVIPIVASLAHWIANSNAVSFISTNNIKISGSQVTIEFTSSYKNESSPVDGGDGYYYYDVYQSVDAGDSYGLYLKDGSGFSAITDVLRAGYCVFKTTVTLQDGGTWTVPGSIPSRSNATVFANWNSSSAVVVYNNMNKSLKVTGGKVALNIAVFSNGFPLVMSGAGFYVFNHQTKQCVYNSNYTPLFMKKTVQFNGQSVDTGVGKPMVAIGSIGMGGEKKGDYYQLYNKGIKMSGAVISSGRGGNTQYVYTQGFRIFVPDMSFPLVVCDGTQYFN</sequence>
<reference evidence="1 2" key="1">
    <citation type="submission" date="2017-10" db="EMBL/GenBank/DDBJ databases">
        <title>Draft genome of two endophytic bacteria isolated from 'guarana' Paullinia cupana (Mart.) Ducke.</title>
        <authorList>
            <person name="Siqueira K.A."/>
            <person name="Liotti R.G."/>
            <person name="Mendes T.A."/>
            <person name="Soares M.A."/>
        </authorList>
    </citation>
    <scope>NUCLEOTIDE SEQUENCE [LARGE SCALE GENOMIC DNA]</scope>
    <source>
        <strain evidence="1 2">342</strain>
    </source>
</reference>
<dbReference type="RefSeq" id="WP_105594185.1">
    <property type="nucleotide sequence ID" value="NZ_PDET01000014.1"/>
</dbReference>
<dbReference type="EMBL" id="PDET01000014">
    <property type="protein sequence ID" value="PRD13966.1"/>
    <property type="molecule type" value="Genomic_DNA"/>
</dbReference>
<gene>
    <name evidence="1" type="ORF">CQW29_18340</name>
</gene>
<evidence type="ECO:0000313" key="1">
    <source>
        <dbReference type="EMBL" id="PRD13966.1"/>
    </source>
</evidence>
<dbReference type="OrthoDB" id="6456047at2"/>
<evidence type="ECO:0000313" key="2">
    <source>
        <dbReference type="Proteomes" id="UP000239181"/>
    </source>
</evidence>
<proteinExistence type="predicted"/>
<dbReference type="Pfam" id="PF20051">
    <property type="entry name" value="DUF6453"/>
    <property type="match status" value="1"/>
</dbReference>